<dbReference type="Pfam" id="PF08970">
    <property type="entry name" value="Sda"/>
    <property type="match status" value="1"/>
</dbReference>
<sequence>MLSDEMLVDSYHLAVELKLERDFIKLLLAEIKKRKLGTQQMNLAY</sequence>
<dbReference type="STRING" id="494026.PGLA_00575"/>
<gene>
    <name evidence="1" type="ORF">PGLA_00575</name>
</gene>
<organism evidence="1 2">
    <name type="scientific">Paenibacillus glacialis</name>
    <dbReference type="NCBI Taxonomy" id="494026"/>
    <lineage>
        <taxon>Bacteria</taxon>
        <taxon>Bacillati</taxon>
        <taxon>Bacillota</taxon>
        <taxon>Bacilli</taxon>
        <taxon>Bacillales</taxon>
        <taxon>Paenibacillaceae</taxon>
        <taxon>Paenibacillus</taxon>
    </lineage>
</organism>
<proteinExistence type="predicted"/>
<name>A0A168P2G7_9BACL</name>
<comment type="caution">
    <text evidence="1">The sequence shown here is derived from an EMBL/GenBank/DDBJ whole genome shotgun (WGS) entry which is preliminary data.</text>
</comment>
<evidence type="ECO:0000313" key="2">
    <source>
        <dbReference type="Proteomes" id="UP000076967"/>
    </source>
</evidence>
<dbReference type="Gene3D" id="1.10.287.1100">
    <property type="entry name" value="Sporulation inhibitor A"/>
    <property type="match status" value="1"/>
</dbReference>
<protein>
    <submittedName>
        <fullName evidence="1">Sporulation inhibitor sda</fullName>
    </submittedName>
</protein>
<evidence type="ECO:0000313" key="1">
    <source>
        <dbReference type="EMBL" id="OAB46319.1"/>
    </source>
</evidence>
<dbReference type="InterPro" id="IPR015064">
    <property type="entry name" value="Sda"/>
</dbReference>
<dbReference type="EMBL" id="LVJH01000002">
    <property type="protein sequence ID" value="OAB46319.1"/>
    <property type="molecule type" value="Genomic_DNA"/>
</dbReference>
<dbReference type="InterPro" id="IPR036916">
    <property type="entry name" value="Sda_sf"/>
</dbReference>
<dbReference type="SUPFAM" id="SSF100985">
    <property type="entry name" value="Sporulation inhibitor Sda"/>
    <property type="match status" value="1"/>
</dbReference>
<keyword evidence="2" id="KW-1185">Reference proteome</keyword>
<accession>A0A168P2G7</accession>
<reference evidence="1 2" key="1">
    <citation type="submission" date="2016-03" db="EMBL/GenBank/DDBJ databases">
        <title>Draft genome sequence of Paenibacillus glacialis DSM 22343.</title>
        <authorList>
            <person name="Shin S.-K."/>
            <person name="Yi H."/>
        </authorList>
    </citation>
    <scope>NUCLEOTIDE SEQUENCE [LARGE SCALE GENOMIC DNA]</scope>
    <source>
        <strain evidence="1 2">DSM 22343</strain>
    </source>
</reference>
<dbReference type="AlphaFoldDB" id="A0A168P2G7"/>
<dbReference type="Proteomes" id="UP000076967">
    <property type="component" value="Unassembled WGS sequence"/>
</dbReference>